<reference evidence="7 8" key="2">
    <citation type="submission" date="2009-02" db="EMBL/GenBank/DDBJ databases">
        <title>Draft genome sequence of Blautia hydrogenotrophica DSM 10507 (Ruminococcus hydrogenotrophicus DSM 10507).</title>
        <authorList>
            <person name="Sudarsanam P."/>
            <person name="Ley R."/>
            <person name="Guruge J."/>
            <person name="Turnbaugh P.J."/>
            <person name="Mahowald M."/>
            <person name="Liep D."/>
            <person name="Gordon J."/>
        </authorList>
    </citation>
    <scope>NUCLEOTIDE SEQUENCE [LARGE SCALE GENOMIC DNA]</scope>
    <source>
        <strain evidence="8">DSM 10507 / JCM 14656 / S5a33</strain>
    </source>
</reference>
<organism evidence="7 8">
    <name type="scientific">Blautia hydrogenotrophica (strain DSM 10507 / JCM 14656 / S5a33)</name>
    <name type="common">Ruminococcus hydrogenotrophicus</name>
    <dbReference type="NCBI Taxonomy" id="476272"/>
    <lineage>
        <taxon>Bacteria</taxon>
        <taxon>Bacillati</taxon>
        <taxon>Bacillota</taxon>
        <taxon>Clostridia</taxon>
        <taxon>Lachnospirales</taxon>
        <taxon>Lachnospiraceae</taxon>
        <taxon>Blautia</taxon>
    </lineage>
</organism>
<sequence>MKALAVEDKQIMCLCETEIPELKDKEVLVKVAYCGICGSDLPRFFDGAVHNFPQILGHEFSGTIVKAGKEVSEGRLGKRVIGAPLMVCGKCPSCRAGKPQLCEHYGFIGSHQPGAFAEYVAVPEENIIEVPDQVSFKEAALVEPFTVGLHAVERLPFRAGEAALILGAGAIGLAVVAALRARGAGKIYIVDMNEQRLEFAAKIGADVTLNPEKVKLEEYFRQNEKAGVVFETAGHPITQVQAITLAGKGGKVIYVGTSHRDITFRPQEFEQIFRKELLITGNMMSYSAPFPGYEWKTALEYMERGSVNLKEMITGIYPLEAEEEPFWELRKKDSGHIKILYEIGGEEK</sequence>
<evidence type="ECO:0000259" key="6">
    <source>
        <dbReference type="Pfam" id="PF08240"/>
    </source>
</evidence>
<comment type="cofactor">
    <cofactor evidence="4">
        <name>Zn(2+)</name>
        <dbReference type="ChEBI" id="CHEBI:29105"/>
    </cofactor>
</comment>
<evidence type="ECO:0000313" key="8">
    <source>
        <dbReference type="Proteomes" id="UP000003100"/>
    </source>
</evidence>
<keyword evidence="2 4" id="KW-0862">Zinc</keyword>
<dbReference type="CDD" id="cd08236">
    <property type="entry name" value="sugar_DH"/>
    <property type="match status" value="1"/>
</dbReference>
<dbReference type="eggNOG" id="COG1063">
    <property type="taxonomic scope" value="Bacteria"/>
</dbReference>
<dbReference type="GO" id="GO:0016491">
    <property type="term" value="F:oxidoreductase activity"/>
    <property type="evidence" value="ECO:0007669"/>
    <property type="project" value="UniProtKB-KW"/>
</dbReference>
<dbReference type="SUPFAM" id="SSF50129">
    <property type="entry name" value="GroES-like"/>
    <property type="match status" value="1"/>
</dbReference>
<dbReference type="Gene3D" id="3.40.50.720">
    <property type="entry name" value="NAD(P)-binding Rossmann-like Domain"/>
    <property type="match status" value="1"/>
</dbReference>
<dbReference type="GO" id="GO:0008270">
    <property type="term" value="F:zinc ion binding"/>
    <property type="evidence" value="ECO:0007669"/>
    <property type="project" value="InterPro"/>
</dbReference>
<evidence type="ECO:0000259" key="5">
    <source>
        <dbReference type="Pfam" id="PF00107"/>
    </source>
</evidence>
<keyword evidence="8" id="KW-1185">Reference proteome</keyword>
<evidence type="ECO:0008006" key="9">
    <source>
        <dbReference type="Google" id="ProtNLM"/>
    </source>
</evidence>
<reference evidence="7 8" key="1">
    <citation type="submission" date="2009-01" db="EMBL/GenBank/DDBJ databases">
        <authorList>
            <person name="Fulton L."/>
            <person name="Clifton S."/>
            <person name="Fulton B."/>
            <person name="Xu J."/>
            <person name="Minx P."/>
            <person name="Pepin K.H."/>
            <person name="Johnson M."/>
            <person name="Bhonagiri V."/>
            <person name="Nash W.E."/>
            <person name="Mardis E.R."/>
            <person name="Wilson R.K."/>
        </authorList>
    </citation>
    <scope>NUCLEOTIDE SEQUENCE [LARGE SCALE GENOMIC DNA]</scope>
    <source>
        <strain evidence="8">DSM 10507 / JCM 14656 / S5a33</strain>
    </source>
</reference>
<protein>
    <recommendedName>
        <fullName evidence="9">Sorbitol dehydrogenase</fullName>
    </recommendedName>
</protein>
<dbReference type="PROSITE" id="PS00059">
    <property type="entry name" value="ADH_ZINC"/>
    <property type="match status" value="1"/>
</dbReference>
<dbReference type="InterPro" id="IPR013149">
    <property type="entry name" value="ADH-like_C"/>
</dbReference>
<evidence type="ECO:0000313" key="7">
    <source>
        <dbReference type="EMBL" id="EEG49800.1"/>
    </source>
</evidence>
<keyword evidence="3" id="KW-0560">Oxidoreductase</keyword>
<dbReference type="InterPro" id="IPR036291">
    <property type="entry name" value="NAD(P)-bd_dom_sf"/>
</dbReference>
<dbReference type="RefSeq" id="WP_005947262.1">
    <property type="nucleotide sequence ID" value="NZ_CP136423.1"/>
</dbReference>
<feature type="domain" description="Alcohol dehydrogenase-like C-terminal" evidence="5">
    <location>
        <begin position="170"/>
        <end position="300"/>
    </location>
</feature>
<dbReference type="PANTHER" id="PTHR43401">
    <property type="entry name" value="L-THREONINE 3-DEHYDROGENASE"/>
    <property type="match status" value="1"/>
</dbReference>
<dbReference type="Pfam" id="PF00107">
    <property type="entry name" value="ADH_zinc_N"/>
    <property type="match status" value="1"/>
</dbReference>
<accession>C0CKA6</accession>
<keyword evidence="1 4" id="KW-0479">Metal-binding</keyword>
<evidence type="ECO:0000256" key="1">
    <source>
        <dbReference type="ARBA" id="ARBA00022723"/>
    </source>
</evidence>
<dbReference type="PANTHER" id="PTHR43401:SF2">
    <property type="entry name" value="L-THREONINE 3-DEHYDROGENASE"/>
    <property type="match status" value="1"/>
</dbReference>
<feature type="domain" description="Alcohol dehydrogenase-like N-terminal" evidence="6">
    <location>
        <begin position="24"/>
        <end position="132"/>
    </location>
</feature>
<dbReference type="EMBL" id="ACBZ01000062">
    <property type="protein sequence ID" value="EEG49800.1"/>
    <property type="molecule type" value="Genomic_DNA"/>
</dbReference>
<gene>
    <name evidence="7" type="ORF">RUMHYD_01276</name>
</gene>
<dbReference type="InterPro" id="IPR002328">
    <property type="entry name" value="ADH_Zn_CS"/>
</dbReference>
<dbReference type="PATRIC" id="fig|476272.21.peg.2623"/>
<comment type="similarity">
    <text evidence="4">Belongs to the zinc-containing alcohol dehydrogenase family.</text>
</comment>
<evidence type="ECO:0000256" key="3">
    <source>
        <dbReference type="ARBA" id="ARBA00023002"/>
    </source>
</evidence>
<dbReference type="Pfam" id="PF08240">
    <property type="entry name" value="ADH_N"/>
    <property type="match status" value="1"/>
</dbReference>
<dbReference type="AlphaFoldDB" id="C0CKA6"/>
<evidence type="ECO:0000256" key="4">
    <source>
        <dbReference type="RuleBase" id="RU361277"/>
    </source>
</evidence>
<evidence type="ECO:0000256" key="2">
    <source>
        <dbReference type="ARBA" id="ARBA00022833"/>
    </source>
</evidence>
<dbReference type="HOGENOM" id="CLU_026673_11_0_9"/>
<dbReference type="InterPro" id="IPR011032">
    <property type="entry name" value="GroES-like_sf"/>
</dbReference>
<dbReference type="GeneID" id="86820530"/>
<dbReference type="Proteomes" id="UP000003100">
    <property type="component" value="Unassembled WGS sequence"/>
</dbReference>
<name>C0CKA6_BLAHS</name>
<dbReference type="InterPro" id="IPR013154">
    <property type="entry name" value="ADH-like_N"/>
</dbReference>
<dbReference type="SUPFAM" id="SSF51735">
    <property type="entry name" value="NAD(P)-binding Rossmann-fold domains"/>
    <property type="match status" value="1"/>
</dbReference>
<proteinExistence type="inferred from homology"/>
<dbReference type="InterPro" id="IPR050129">
    <property type="entry name" value="Zn_alcohol_dh"/>
</dbReference>
<dbReference type="Gene3D" id="3.90.180.10">
    <property type="entry name" value="Medium-chain alcohol dehydrogenases, catalytic domain"/>
    <property type="match status" value="1"/>
</dbReference>